<dbReference type="SUPFAM" id="SSF56112">
    <property type="entry name" value="Protein kinase-like (PK-like)"/>
    <property type="match status" value="1"/>
</dbReference>
<dbReference type="Gene3D" id="3.30.200.20">
    <property type="entry name" value="Phosphorylase Kinase, domain 1"/>
    <property type="match status" value="1"/>
</dbReference>
<dbReference type="Proteomes" id="UP000700596">
    <property type="component" value="Unassembled WGS sequence"/>
</dbReference>
<evidence type="ECO:0000313" key="3">
    <source>
        <dbReference type="Proteomes" id="UP000700596"/>
    </source>
</evidence>
<dbReference type="PANTHER" id="PTHR44167">
    <property type="entry name" value="OVARIAN-SPECIFIC SERINE/THREONINE-PROTEIN KINASE LOK-RELATED"/>
    <property type="match status" value="1"/>
</dbReference>
<evidence type="ECO:0000313" key="2">
    <source>
        <dbReference type="EMBL" id="KAH7138612.1"/>
    </source>
</evidence>
<dbReference type="EMBL" id="JAGMWT010000001">
    <property type="protein sequence ID" value="KAH7138612.1"/>
    <property type="molecule type" value="Genomic_DNA"/>
</dbReference>
<dbReference type="PANTHER" id="PTHR44167:SF24">
    <property type="entry name" value="SERINE_THREONINE-PROTEIN KINASE CHK2"/>
    <property type="match status" value="1"/>
</dbReference>
<dbReference type="Pfam" id="PF00069">
    <property type="entry name" value="Pkinase"/>
    <property type="match status" value="1"/>
</dbReference>
<dbReference type="GO" id="GO:0005634">
    <property type="term" value="C:nucleus"/>
    <property type="evidence" value="ECO:0007669"/>
    <property type="project" value="TreeGrafter"/>
</dbReference>
<dbReference type="Gene3D" id="1.10.510.10">
    <property type="entry name" value="Transferase(Phosphotransferase) domain 1"/>
    <property type="match status" value="1"/>
</dbReference>
<dbReference type="AlphaFoldDB" id="A0A9P9EK67"/>
<keyword evidence="3" id="KW-1185">Reference proteome</keyword>
<accession>A0A9P9EK67</accession>
<dbReference type="InterPro" id="IPR011009">
    <property type="entry name" value="Kinase-like_dom_sf"/>
</dbReference>
<dbReference type="PROSITE" id="PS00108">
    <property type="entry name" value="PROTEIN_KINASE_ST"/>
    <property type="match status" value="1"/>
</dbReference>
<comment type="caution">
    <text evidence="2">The sequence shown here is derived from an EMBL/GenBank/DDBJ whole genome shotgun (WGS) entry which is preliminary data.</text>
</comment>
<dbReference type="GO" id="GO:0044773">
    <property type="term" value="P:mitotic DNA damage checkpoint signaling"/>
    <property type="evidence" value="ECO:0007669"/>
    <property type="project" value="TreeGrafter"/>
</dbReference>
<dbReference type="InterPro" id="IPR000719">
    <property type="entry name" value="Prot_kinase_dom"/>
</dbReference>
<organism evidence="2 3">
    <name type="scientific">Dendryphion nanum</name>
    <dbReference type="NCBI Taxonomy" id="256645"/>
    <lineage>
        <taxon>Eukaryota</taxon>
        <taxon>Fungi</taxon>
        <taxon>Dikarya</taxon>
        <taxon>Ascomycota</taxon>
        <taxon>Pezizomycotina</taxon>
        <taxon>Dothideomycetes</taxon>
        <taxon>Pleosporomycetidae</taxon>
        <taxon>Pleosporales</taxon>
        <taxon>Torulaceae</taxon>
        <taxon>Dendryphion</taxon>
    </lineage>
</organism>
<reference evidence="2" key="1">
    <citation type="journal article" date="2021" name="Nat. Commun.">
        <title>Genetic determinants of endophytism in the Arabidopsis root mycobiome.</title>
        <authorList>
            <person name="Mesny F."/>
            <person name="Miyauchi S."/>
            <person name="Thiergart T."/>
            <person name="Pickel B."/>
            <person name="Atanasova L."/>
            <person name="Karlsson M."/>
            <person name="Huettel B."/>
            <person name="Barry K.W."/>
            <person name="Haridas S."/>
            <person name="Chen C."/>
            <person name="Bauer D."/>
            <person name="Andreopoulos W."/>
            <person name="Pangilinan J."/>
            <person name="LaButti K."/>
            <person name="Riley R."/>
            <person name="Lipzen A."/>
            <person name="Clum A."/>
            <person name="Drula E."/>
            <person name="Henrissat B."/>
            <person name="Kohler A."/>
            <person name="Grigoriev I.V."/>
            <person name="Martin F.M."/>
            <person name="Hacquard S."/>
        </authorList>
    </citation>
    <scope>NUCLEOTIDE SEQUENCE</scope>
    <source>
        <strain evidence="2">MPI-CAGE-CH-0243</strain>
    </source>
</reference>
<evidence type="ECO:0000259" key="1">
    <source>
        <dbReference type="PROSITE" id="PS50011"/>
    </source>
</evidence>
<dbReference type="SMART" id="SM00220">
    <property type="entry name" value="S_TKc"/>
    <property type="match status" value="1"/>
</dbReference>
<feature type="domain" description="Protein kinase" evidence="1">
    <location>
        <begin position="85"/>
        <end position="377"/>
    </location>
</feature>
<dbReference type="GO" id="GO:0005524">
    <property type="term" value="F:ATP binding"/>
    <property type="evidence" value="ECO:0007669"/>
    <property type="project" value="InterPro"/>
</dbReference>
<proteinExistence type="predicted"/>
<dbReference type="OrthoDB" id="10252171at2759"/>
<dbReference type="GO" id="GO:0004674">
    <property type="term" value="F:protein serine/threonine kinase activity"/>
    <property type="evidence" value="ECO:0007669"/>
    <property type="project" value="TreeGrafter"/>
</dbReference>
<keyword evidence="2" id="KW-0418">Kinase</keyword>
<protein>
    <submittedName>
        <fullName evidence="2">Kinase-like domain-containing protein</fullName>
    </submittedName>
</protein>
<name>A0A9P9EK67_9PLEO</name>
<dbReference type="CDD" id="cd00180">
    <property type="entry name" value="PKc"/>
    <property type="match status" value="1"/>
</dbReference>
<dbReference type="InterPro" id="IPR008271">
    <property type="entry name" value="Ser/Thr_kinase_AS"/>
</dbReference>
<dbReference type="PROSITE" id="PS50011">
    <property type="entry name" value="PROTEIN_KINASE_DOM"/>
    <property type="match status" value="1"/>
</dbReference>
<sequence length="385" mass="44323">MSDWRWDSAKKRYYYIHPSSHQYIYDSGERIKFKALSAPAAPNYLVINSREAFTSSDEGQQAHASPTILPESLCPTDFSLVEGRYKIIKNLDRGGQTLEKGIREVHDVRNRNAIYALKTYVCKDLEQYRERGFNFNHEVSIMARLHHSAHVVKLIRCHSNPQTLEFSFVMSPVANQGNLTNYMLRQFQLPNTLILTERFMQIALADLAKGLEDIHEHSVRHKDIKPGNILVHNDRVLYTDFGLSLDYRAFPSDITNCTHPEHDCTPAYAAPETHAHTPRNRKSDVFCLGLVYLELLCTRAVVLTGNTDWGNDTIFGKYFQRYSDMVASGRVGRTLDWIEHKEKVVSLRKYVPLVRSMLDLERDHRPSAEKLVRELGISMAKKQID</sequence>
<keyword evidence="2" id="KW-0808">Transferase</keyword>
<gene>
    <name evidence="2" type="ORF">B0J11DRAFT_20831</name>
</gene>